<gene>
    <name evidence="3" type="ORF">LSINAPIS_LOCUS12357</name>
</gene>
<dbReference type="GO" id="GO:0005085">
    <property type="term" value="F:guanyl-nucleotide exchange factor activity"/>
    <property type="evidence" value="ECO:0007669"/>
    <property type="project" value="UniProtKB-KW"/>
</dbReference>
<protein>
    <recommendedName>
        <fullName evidence="2">MABP domain-containing protein</fullName>
    </recommendedName>
</protein>
<evidence type="ECO:0000259" key="2">
    <source>
        <dbReference type="PROSITE" id="PS51498"/>
    </source>
</evidence>
<dbReference type="PROSITE" id="PS51498">
    <property type="entry name" value="MABP"/>
    <property type="match status" value="1"/>
</dbReference>
<dbReference type="PANTHER" id="PTHR12296:SF30">
    <property type="entry name" value="DENN DOMAIN-CONTAINING PROTEIN CRAG"/>
    <property type="match status" value="1"/>
</dbReference>
<organism evidence="3 4">
    <name type="scientific">Leptidea sinapis</name>
    <dbReference type="NCBI Taxonomy" id="189913"/>
    <lineage>
        <taxon>Eukaryota</taxon>
        <taxon>Metazoa</taxon>
        <taxon>Ecdysozoa</taxon>
        <taxon>Arthropoda</taxon>
        <taxon>Hexapoda</taxon>
        <taxon>Insecta</taxon>
        <taxon>Pterygota</taxon>
        <taxon>Neoptera</taxon>
        <taxon>Endopterygota</taxon>
        <taxon>Lepidoptera</taxon>
        <taxon>Glossata</taxon>
        <taxon>Ditrysia</taxon>
        <taxon>Papilionoidea</taxon>
        <taxon>Pieridae</taxon>
        <taxon>Dismorphiinae</taxon>
        <taxon>Leptidea</taxon>
    </lineage>
</organism>
<evidence type="ECO:0000313" key="4">
    <source>
        <dbReference type="Proteomes" id="UP000324832"/>
    </source>
</evidence>
<proteinExistence type="predicted"/>
<name>A0A5E4QVQ6_9NEOP</name>
<evidence type="ECO:0000256" key="1">
    <source>
        <dbReference type="ARBA" id="ARBA00022658"/>
    </source>
</evidence>
<evidence type="ECO:0000313" key="3">
    <source>
        <dbReference type="EMBL" id="VVD02066.1"/>
    </source>
</evidence>
<reference evidence="3 4" key="1">
    <citation type="submission" date="2017-07" db="EMBL/GenBank/DDBJ databases">
        <authorList>
            <person name="Talla V."/>
            <person name="Backstrom N."/>
        </authorList>
    </citation>
    <scope>NUCLEOTIDE SEQUENCE [LARGE SCALE GENOMIC DNA]</scope>
</reference>
<dbReference type="GO" id="GO:0032483">
    <property type="term" value="P:regulation of Rab protein signal transduction"/>
    <property type="evidence" value="ECO:0007669"/>
    <property type="project" value="TreeGrafter"/>
</dbReference>
<dbReference type="PANTHER" id="PTHR12296">
    <property type="entry name" value="DENN DOMAIN-CONTAINING PROTEIN 4"/>
    <property type="match status" value="1"/>
</dbReference>
<dbReference type="Pfam" id="PF22936">
    <property type="entry name" value="Pol_BBD"/>
    <property type="match status" value="1"/>
</dbReference>
<dbReference type="Gene3D" id="2.100.10.50">
    <property type="match status" value="1"/>
</dbReference>
<accession>A0A5E4QVQ6</accession>
<dbReference type="EMBL" id="FZQP02005777">
    <property type="protein sequence ID" value="VVD02066.1"/>
    <property type="molecule type" value="Genomic_DNA"/>
</dbReference>
<keyword evidence="1" id="KW-0344">Guanine-nucleotide releasing factor</keyword>
<dbReference type="AlphaFoldDB" id="A0A5E4QVQ6"/>
<keyword evidence="4" id="KW-1185">Reference proteome</keyword>
<dbReference type="InterPro" id="IPR023341">
    <property type="entry name" value="MABP"/>
</dbReference>
<dbReference type="InterPro" id="IPR054722">
    <property type="entry name" value="PolX-like_BBD"/>
</dbReference>
<dbReference type="Proteomes" id="UP000324832">
    <property type="component" value="Unassembled WGS sequence"/>
</dbReference>
<sequence length="253" mass="28039">MDKADNKTLRLASENCLAQIEGRGPAKLYTNKISNLKLTEALYVPSLTTNLMSVGKITDKERHSDGLYYAKENIEEKANYCEASEMQQWHRNKSYDTRMDEKRVAEYFVVAGLPETPESLEDTDSGHLKGYNTVAPITDIGVVFPGLDEKVPNGYEMIQLTPTGLPADLNHGSMRSAECFICIRRGRDKPPLVDIGVMYDGKERLMADAEMVLSSVGGRLANVNNSTAKTFITYRRAHPSAPCNALVVVDICV</sequence>
<feature type="domain" description="MABP" evidence="2">
    <location>
        <begin position="134"/>
        <end position="253"/>
    </location>
</feature>
<dbReference type="GO" id="GO:0031410">
    <property type="term" value="C:cytoplasmic vesicle"/>
    <property type="evidence" value="ECO:0007669"/>
    <property type="project" value="TreeGrafter"/>
</dbReference>
<dbReference type="InterPro" id="IPR051696">
    <property type="entry name" value="DENN_Domain_GEFs"/>
</dbReference>